<dbReference type="EMBL" id="CP147407">
    <property type="protein sequence ID" value="WXB97170.1"/>
    <property type="molecule type" value="Genomic_DNA"/>
</dbReference>
<name>A0ABZ2NIY3_9BACI</name>
<dbReference type="Pfam" id="PF00015">
    <property type="entry name" value="MCPsignal"/>
    <property type="match status" value="1"/>
</dbReference>
<evidence type="ECO:0000256" key="3">
    <source>
        <dbReference type="SAM" id="Phobius"/>
    </source>
</evidence>
<dbReference type="PANTHER" id="PTHR32089">
    <property type="entry name" value="METHYL-ACCEPTING CHEMOTAXIS PROTEIN MCPB"/>
    <property type="match status" value="1"/>
</dbReference>
<dbReference type="SUPFAM" id="SSF58104">
    <property type="entry name" value="Methyl-accepting chemotaxis protein (MCP) signaling domain"/>
    <property type="match status" value="1"/>
</dbReference>
<dbReference type="Proteomes" id="UP001377337">
    <property type="component" value="Chromosome"/>
</dbReference>
<dbReference type="Gene3D" id="1.10.287.950">
    <property type="entry name" value="Methyl-accepting chemotaxis protein"/>
    <property type="match status" value="1"/>
</dbReference>
<gene>
    <name evidence="5" type="ORF">WCV65_01240</name>
</gene>
<sequence length="396" mass="43784">MIQSRIPLIAGGSLFAIVLTFYHYFVMSFAASLVGTAVMTSLLLVFLFRKKSEPAKEAEEPVAEAAFVDSLEELRHLEAHGGHLQLMNAQVSASSEQVGTQLMEMVQDIDSQKEIIQVFGDRLGKINGMIQNLDSIIEITSHTAADVTVLSNSGMQKAADFSEVFSRIVAISDEFAAYNQSLVVKMREVTKALSSIDYIANQTNLLALNAAIEAARAGKHGAGFGIVADEIRKLSAQVKESAIAIELIVEDVHKSILSQETAFDLNQEILQDGKQKGQEMNGIFKEVMTAVNHLADQSNEVKRDSAEVETENQLLIDRMNEILELTEKLSMRTEGSAEITMEQQSHLMELEMTASTIKEHIQAIQQKLKDQTGVHENVAWIRPAVIRDREELKEAK</sequence>
<protein>
    <submittedName>
        <fullName evidence="5">Methyl-accepting chemotaxis protein</fullName>
    </submittedName>
</protein>
<dbReference type="PANTHER" id="PTHR32089:SF112">
    <property type="entry name" value="LYSOZYME-LIKE PROTEIN-RELATED"/>
    <property type="match status" value="1"/>
</dbReference>
<feature type="transmembrane region" description="Helical" evidence="3">
    <location>
        <begin position="31"/>
        <end position="48"/>
    </location>
</feature>
<feature type="transmembrane region" description="Helical" evidence="3">
    <location>
        <begin position="7"/>
        <end position="25"/>
    </location>
</feature>
<proteinExistence type="predicted"/>
<keyword evidence="3" id="KW-1133">Transmembrane helix</keyword>
<keyword evidence="1 2" id="KW-0807">Transducer</keyword>
<evidence type="ECO:0000256" key="2">
    <source>
        <dbReference type="PROSITE-ProRule" id="PRU00284"/>
    </source>
</evidence>
<organism evidence="5 6">
    <name type="scientific">Metabacillus sediminis</name>
    <dbReference type="NCBI Taxonomy" id="3117746"/>
    <lineage>
        <taxon>Bacteria</taxon>
        <taxon>Bacillati</taxon>
        <taxon>Bacillota</taxon>
        <taxon>Bacilli</taxon>
        <taxon>Bacillales</taxon>
        <taxon>Bacillaceae</taxon>
        <taxon>Metabacillus</taxon>
    </lineage>
</organism>
<keyword evidence="3" id="KW-0812">Transmembrane</keyword>
<dbReference type="SMART" id="SM00283">
    <property type="entry name" value="MA"/>
    <property type="match status" value="1"/>
</dbReference>
<dbReference type="PROSITE" id="PS50111">
    <property type="entry name" value="CHEMOTAXIS_TRANSDUC_2"/>
    <property type="match status" value="1"/>
</dbReference>
<keyword evidence="6" id="KW-1185">Reference proteome</keyword>
<reference evidence="5 6" key="1">
    <citation type="submission" date="2024-02" db="EMBL/GenBank/DDBJ databases">
        <title>Seven novel Bacillus-like species.</title>
        <authorList>
            <person name="Liu G."/>
        </authorList>
    </citation>
    <scope>NUCLEOTIDE SEQUENCE [LARGE SCALE GENOMIC DNA]</scope>
    <source>
        <strain evidence="5 6">FJAT-52054</strain>
    </source>
</reference>
<evidence type="ECO:0000259" key="4">
    <source>
        <dbReference type="PROSITE" id="PS50111"/>
    </source>
</evidence>
<keyword evidence="3" id="KW-0472">Membrane</keyword>
<evidence type="ECO:0000256" key="1">
    <source>
        <dbReference type="ARBA" id="ARBA00023224"/>
    </source>
</evidence>
<evidence type="ECO:0000313" key="5">
    <source>
        <dbReference type="EMBL" id="WXB97170.1"/>
    </source>
</evidence>
<evidence type="ECO:0000313" key="6">
    <source>
        <dbReference type="Proteomes" id="UP001377337"/>
    </source>
</evidence>
<feature type="domain" description="Methyl-accepting transducer" evidence="4">
    <location>
        <begin position="87"/>
        <end position="330"/>
    </location>
</feature>
<dbReference type="InterPro" id="IPR004089">
    <property type="entry name" value="MCPsignal_dom"/>
</dbReference>
<dbReference type="RefSeq" id="WP_338779411.1">
    <property type="nucleotide sequence ID" value="NZ_CP147407.1"/>
</dbReference>
<accession>A0ABZ2NIY3</accession>